<feature type="region of interest" description="Disordered" evidence="1">
    <location>
        <begin position="1"/>
        <end position="55"/>
    </location>
</feature>
<evidence type="ECO:0000256" key="1">
    <source>
        <dbReference type="SAM" id="MobiDB-lite"/>
    </source>
</evidence>
<name>A0A9P6EQN0_9AGAR</name>
<keyword evidence="2" id="KW-0472">Membrane</keyword>
<keyword evidence="2" id="KW-0812">Transmembrane</keyword>
<evidence type="ECO:0000256" key="2">
    <source>
        <dbReference type="SAM" id="Phobius"/>
    </source>
</evidence>
<keyword evidence="2" id="KW-1133">Transmembrane helix</keyword>
<accession>A0A9P6EQN0</accession>
<organism evidence="3 4">
    <name type="scientific">Crepidotus variabilis</name>
    <dbReference type="NCBI Taxonomy" id="179855"/>
    <lineage>
        <taxon>Eukaryota</taxon>
        <taxon>Fungi</taxon>
        <taxon>Dikarya</taxon>
        <taxon>Basidiomycota</taxon>
        <taxon>Agaricomycotina</taxon>
        <taxon>Agaricomycetes</taxon>
        <taxon>Agaricomycetidae</taxon>
        <taxon>Agaricales</taxon>
        <taxon>Agaricineae</taxon>
        <taxon>Crepidotaceae</taxon>
        <taxon>Crepidotus</taxon>
    </lineage>
</organism>
<evidence type="ECO:0000313" key="3">
    <source>
        <dbReference type="EMBL" id="KAF9533595.1"/>
    </source>
</evidence>
<dbReference type="Proteomes" id="UP000807306">
    <property type="component" value="Unassembled WGS sequence"/>
</dbReference>
<protein>
    <submittedName>
        <fullName evidence="3">Uncharacterized protein</fullName>
    </submittedName>
</protein>
<evidence type="ECO:0000313" key="4">
    <source>
        <dbReference type="Proteomes" id="UP000807306"/>
    </source>
</evidence>
<reference evidence="3" key="1">
    <citation type="submission" date="2020-11" db="EMBL/GenBank/DDBJ databases">
        <authorList>
            <consortium name="DOE Joint Genome Institute"/>
            <person name="Ahrendt S."/>
            <person name="Riley R."/>
            <person name="Andreopoulos W."/>
            <person name="Labutti K."/>
            <person name="Pangilinan J."/>
            <person name="Ruiz-Duenas F.J."/>
            <person name="Barrasa J.M."/>
            <person name="Sanchez-Garcia M."/>
            <person name="Camarero S."/>
            <person name="Miyauchi S."/>
            <person name="Serrano A."/>
            <person name="Linde D."/>
            <person name="Babiker R."/>
            <person name="Drula E."/>
            <person name="Ayuso-Fernandez I."/>
            <person name="Pacheco R."/>
            <person name="Padilla G."/>
            <person name="Ferreira P."/>
            <person name="Barriuso J."/>
            <person name="Kellner H."/>
            <person name="Castanera R."/>
            <person name="Alfaro M."/>
            <person name="Ramirez L."/>
            <person name="Pisabarro A.G."/>
            <person name="Kuo A."/>
            <person name="Tritt A."/>
            <person name="Lipzen A."/>
            <person name="He G."/>
            <person name="Yan M."/>
            <person name="Ng V."/>
            <person name="Cullen D."/>
            <person name="Martin F."/>
            <person name="Rosso M.-N."/>
            <person name="Henrissat B."/>
            <person name="Hibbett D."/>
            <person name="Martinez A.T."/>
            <person name="Grigoriev I.V."/>
        </authorList>
    </citation>
    <scope>NUCLEOTIDE SEQUENCE</scope>
    <source>
        <strain evidence="3">CBS 506.95</strain>
    </source>
</reference>
<feature type="transmembrane region" description="Helical" evidence="2">
    <location>
        <begin position="102"/>
        <end position="123"/>
    </location>
</feature>
<dbReference type="AlphaFoldDB" id="A0A9P6EQN0"/>
<sequence>MAASCQTQCGNPVKNTPAERELNISNIPSRRSGPALMYTAPSPEPSLSPPDLVGSLSPNSTAQEIEVVVAHSFCMVPNIPIYITEQLNNDYAFMSYDNSFEFVLWFSLNAYILIVLIPTRYSFDTRPIGA</sequence>
<keyword evidence="4" id="KW-1185">Reference proteome</keyword>
<gene>
    <name evidence="3" type="ORF">CPB83DRAFT_880136</name>
</gene>
<dbReference type="EMBL" id="MU157828">
    <property type="protein sequence ID" value="KAF9533595.1"/>
    <property type="molecule type" value="Genomic_DNA"/>
</dbReference>
<feature type="compositionally biased region" description="Polar residues" evidence="1">
    <location>
        <begin position="1"/>
        <end position="14"/>
    </location>
</feature>
<comment type="caution">
    <text evidence="3">The sequence shown here is derived from an EMBL/GenBank/DDBJ whole genome shotgun (WGS) entry which is preliminary data.</text>
</comment>
<proteinExistence type="predicted"/>